<dbReference type="Gene3D" id="3.30.70.360">
    <property type="match status" value="1"/>
</dbReference>
<dbReference type="AlphaFoldDB" id="A0A1I5RP64"/>
<protein>
    <submittedName>
        <fullName evidence="5">Acetylornithine deacetylase/Succinyl-diaminopimelate desuccinylase</fullName>
    </submittedName>
</protein>
<keyword evidence="1" id="KW-0645">Protease</keyword>
<name>A0A1I5RP64_9BACI</name>
<evidence type="ECO:0000256" key="3">
    <source>
        <dbReference type="ARBA" id="ARBA00022801"/>
    </source>
</evidence>
<dbReference type="InterPro" id="IPR051458">
    <property type="entry name" value="Cyt/Met_Dipeptidase"/>
</dbReference>
<dbReference type="EMBL" id="FOXD01000007">
    <property type="protein sequence ID" value="SFP60344.1"/>
    <property type="molecule type" value="Genomic_DNA"/>
</dbReference>
<gene>
    <name evidence="5" type="ORF">SAMN05518683_107120</name>
</gene>
<evidence type="ECO:0000256" key="2">
    <source>
        <dbReference type="ARBA" id="ARBA00022723"/>
    </source>
</evidence>
<keyword evidence="6" id="KW-1185">Reference proteome</keyword>
<dbReference type="GO" id="GO:0006508">
    <property type="term" value="P:proteolysis"/>
    <property type="evidence" value="ECO:0007669"/>
    <property type="project" value="UniProtKB-KW"/>
</dbReference>
<organism evidence="5 6">
    <name type="scientific">Salibacterium halotolerans</name>
    <dbReference type="NCBI Taxonomy" id="1884432"/>
    <lineage>
        <taxon>Bacteria</taxon>
        <taxon>Bacillati</taxon>
        <taxon>Bacillota</taxon>
        <taxon>Bacilli</taxon>
        <taxon>Bacillales</taxon>
        <taxon>Bacillaceae</taxon>
    </lineage>
</organism>
<sequence>MDFSYITDNQKRFIDELTEFLRIPSISTLPEYKESVQQAAEWTASRLQYAGIENVKVMETNGHPIVYGDWLHAEGAPTVLFYGHYDVQPAEPLDLWNSQPFEPVIENERIYARGATDMKANVLLPVIACETWLKDAKTLPVNVKFLFEGEEEIGSPSLAGFMEENKDMLRADTAISADSGRIEEEKPASMVSLRGLAGVQIDVRSARGDLHSGLYGGAVPNSAQALARILDSLKHEDGTVAVEGFYDDVVERRDEEKETINATFSSNDTFQQNAGVDRVYGEPGYTPGEQTLIRPTLDINGLWGGYQGIGVKTVIPAESHAKVTCRLVPDQNPEQIIDLIRQHVERHTPEEVEAFVIPLEGKAYPYMLPETHPGLKAVEEAVQHVEEKTPAQLRIGGSIPITGLLQQLLDVHTIQLGYSVFDEGMHAPNEFYRISQFEKGQKVYTRLLKELEAYLG</sequence>
<dbReference type="NCBIfam" id="NF005914">
    <property type="entry name" value="PRK07907.1"/>
    <property type="match status" value="1"/>
</dbReference>
<dbReference type="GO" id="GO:0008233">
    <property type="term" value="F:peptidase activity"/>
    <property type="evidence" value="ECO:0007669"/>
    <property type="project" value="UniProtKB-KW"/>
</dbReference>
<dbReference type="InterPro" id="IPR002933">
    <property type="entry name" value="Peptidase_M20"/>
</dbReference>
<dbReference type="Gene3D" id="3.40.630.10">
    <property type="entry name" value="Zn peptidases"/>
    <property type="match status" value="1"/>
</dbReference>
<dbReference type="SUPFAM" id="SSF53187">
    <property type="entry name" value="Zn-dependent exopeptidases"/>
    <property type="match status" value="1"/>
</dbReference>
<dbReference type="Proteomes" id="UP000198892">
    <property type="component" value="Unassembled WGS sequence"/>
</dbReference>
<dbReference type="PANTHER" id="PTHR43270">
    <property type="entry name" value="BETA-ALA-HIS DIPEPTIDASE"/>
    <property type="match status" value="1"/>
</dbReference>
<evidence type="ECO:0000313" key="5">
    <source>
        <dbReference type="EMBL" id="SFP60344.1"/>
    </source>
</evidence>
<dbReference type="Pfam" id="PF01546">
    <property type="entry name" value="Peptidase_M20"/>
    <property type="match status" value="1"/>
</dbReference>
<dbReference type="PANTHER" id="PTHR43270:SF12">
    <property type="entry name" value="SUCCINYL-DIAMINOPIMELATE DESUCCINYLASE"/>
    <property type="match status" value="1"/>
</dbReference>
<dbReference type="NCBIfam" id="NF006579">
    <property type="entry name" value="PRK09104.1"/>
    <property type="match status" value="1"/>
</dbReference>
<dbReference type="GO" id="GO:0046872">
    <property type="term" value="F:metal ion binding"/>
    <property type="evidence" value="ECO:0007669"/>
    <property type="project" value="UniProtKB-KW"/>
</dbReference>
<dbReference type="InterPro" id="IPR011650">
    <property type="entry name" value="Peptidase_M20_dimer"/>
</dbReference>
<evidence type="ECO:0000313" key="6">
    <source>
        <dbReference type="Proteomes" id="UP000198892"/>
    </source>
</evidence>
<feature type="domain" description="Peptidase M20 dimerisation" evidence="4">
    <location>
        <begin position="192"/>
        <end position="350"/>
    </location>
</feature>
<reference evidence="6" key="1">
    <citation type="submission" date="2016-10" db="EMBL/GenBank/DDBJ databases">
        <authorList>
            <person name="Varghese N."/>
            <person name="Submissions S."/>
        </authorList>
    </citation>
    <scope>NUCLEOTIDE SEQUENCE [LARGE SCALE GENOMIC DNA]</scope>
    <source>
        <strain evidence="6">S7</strain>
    </source>
</reference>
<accession>A0A1I5RP64</accession>
<dbReference type="NCBIfam" id="NF006053">
    <property type="entry name" value="PRK08201.1"/>
    <property type="match status" value="1"/>
</dbReference>
<keyword evidence="3" id="KW-0378">Hydrolase</keyword>
<evidence type="ECO:0000259" key="4">
    <source>
        <dbReference type="Pfam" id="PF07687"/>
    </source>
</evidence>
<proteinExistence type="predicted"/>
<evidence type="ECO:0000256" key="1">
    <source>
        <dbReference type="ARBA" id="ARBA00022670"/>
    </source>
</evidence>
<dbReference type="RefSeq" id="WP_093336578.1">
    <property type="nucleotide sequence ID" value="NZ_FOXD01000007.1"/>
</dbReference>
<dbReference type="OrthoDB" id="9761532at2"/>
<dbReference type="STRING" id="1884432.SAMN05518683_107120"/>
<dbReference type="Pfam" id="PF07687">
    <property type="entry name" value="M20_dimer"/>
    <property type="match status" value="1"/>
</dbReference>
<keyword evidence="2" id="KW-0479">Metal-binding</keyword>